<protein>
    <recommendedName>
        <fullName evidence="3">Glutamine--fructose-6-phosphate aminotransferase [isomerizing]</fullName>
        <ecNumber evidence="2">2.6.1.16</ecNumber>
    </recommendedName>
</protein>
<dbReference type="GO" id="GO:0006002">
    <property type="term" value="P:fructose 6-phosphate metabolic process"/>
    <property type="evidence" value="ECO:0007669"/>
    <property type="project" value="TreeGrafter"/>
</dbReference>
<evidence type="ECO:0000256" key="1">
    <source>
        <dbReference type="ARBA" id="ARBA00001031"/>
    </source>
</evidence>
<gene>
    <name evidence="7" type="ORF">AFK71_11835</name>
</gene>
<organism evidence="7 8">
    <name type="scientific">Virgibacillus pantothenticus</name>
    <dbReference type="NCBI Taxonomy" id="1473"/>
    <lineage>
        <taxon>Bacteria</taxon>
        <taxon>Bacillati</taxon>
        <taxon>Bacillota</taxon>
        <taxon>Bacilli</taxon>
        <taxon>Bacillales</taxon>
        <taxon>Bacillaceae</taxon>
        <taxon>Virgibacillus</taxon>
    </lineage>
</organism>
<comment type="catalytic activity">
    <reaction evidence="1">
        <text>D-fructose 6-phosphate + L-glutamine = D-glucosamine 6-phosphate + L-glutamate</text>
        <dbReference type="Rhea" id="RHEA:13237"/>
        <dbReference type="ChEBI" id="CHEBI:29985"/>
        <dbReference type="ChEBI" id="CHEBI:58359"/>
        <dbReference type="ChEBI" id="CHEBI:58725"/>
        <dbReference type="ChEBI" id="CHEBI:61527"/>
        <dbReference type="EC" id="2.6.1.16"/>
    </reaction>
</comment>
<feature type="domain" description="SIS" evidence="6">
    <location>
        <begin position="209"/>
        <end position="347"/>
    </location>
</feature>
<keyword evidence="5" id="KW-1133">Transmembrane helix</keyword>
<evidence type="ECO:0000256" key="4">
    <source>
        <dbReference type="ARBA" id="ARBA00022737"/>
    </source>
</evidence>
<dbReference type="PROSITE" id="PS51464">
    <property type="entry name" value="SIS"/>
    <property type="match status" value="2"/>
</dbReference>
<evidence type="ECO:0000256" key="2">
    <source>
        <dbReference type="ARBA" id="ARBA00012916"/>
    </source>
</evidence>
<dbReference type="GO" id="GO:0097367">
    <property type="term" value="F:carbohydrate derivative binding"/>
    <property type="evidence" value="ECO:0007669"/>
    <property type="project" value="InterPro"/>
</dbReference>
<reference evidence="8" key="1">
    <citation type="submission" date="2015-07" db="EMBL/GenBank/DDBJ databases">
        <title>Fjat-10053 dsm26.</title>
        <authorList>
            <person name="Liu B."/>
            <person name="Wang J."/>
            <person name="Zhu Y."/>
            <person name="Liu G."/>
            <person name="Chen Q."/>
            <person name="Chen Z."/>
            <person name="Lan J."/>
            <person name="Che J."/>
            <person name="Ge C."/>
            <person name="Shi H."/>
            <person name="Pan Z."/>
            <person name="Liu X."/>
        </authorList>
    </citation>
    <scope>NUCLEOTIDE SEQUENCE [LARGE SCALE GENOMIC DNA]</scope>
    <source>
        <strain evidence="8">DSM 26</strain>
    </source>
</reference>
<sequence length="362" mass="41191">MELRTSHPYYMYDEIVLQPEYLKKLFLSFKFQNHDKIFSVLKDSNRIFLVGCGTSYNAALSSFSISQIIFKKENKFRAIPARELMSPDISLNNKDVVIAFSHSGDTKATFDCIEMANQNNCKTILVTGNIDSRCANISDFVFTYGYQKDKSLAHTITYTLSVFLMLLIMGILSRRMGGVAIDDRINSIAIQLPSLFENIINRRKEIKKIAESLKSKFYVICGNESTIGVAHEAALKFGEVHYTPTISMDIEQIFHGPLVMCNKDTTILVTASNINIDSRISDLFKASRIIGSTSVLFTTEKSSVTNSNYVFHMPDCHELLVPLLYTLPMQLISYYISINKKLNPDYIRRDQLAYKEAREAYE</sequence>
<dbReference type="RefSeq" id="WP_050351730.1">
    <property type="nucleotide sequence ID" value="NZ_FTOS01000026.1"/>
</dbReference>
<feature type="domain" description="SIS" evidence="6">
    <location>
        <begin position="37"/>
        <end position="182"/>
    </location>
</feature>
<dbReference type="Gene3D" id="3.40.50.10490">
    <property type="entry name" value="Glucose-6-phosphate isomerase like protein, domain 1"/>
    <property type="match status" value="2"/>
</dbReference>
<dbReference type="InterPro" id="IPR046348">
    <property type="entry name" value="SIS_dom_sf"/>
</dbReference>
<dbReference type="EMBL" id="LGTO01000007">
    <property type="protein sequence ID" value="KNE19218.1"/>
    <property type="molecule type" value="Genomic_DNA"/>
</dbReference>
<keyword evidence="4" id="KW-0677">Repeat</keyword>
<dbReference type="GO" id="GO:0006047">
    <property type="term" value="P:UDP-N-acetylglucosamine metabolic process"/>
    <property type="evidence" value="ECO:0007669"/>
    <property type="project" value="TreeGrafter"/>
</dbReference>
<dbReference type="GO" id="GO:0004360">
    <property type="term" value="F:glutamine-fructose-6-phosphate transaminase (isomerizing) activity"/>
    <property type="evidence" value="ECO:0007669"/>
    <property type="project" value="UniProtKB-EC"/>
</dbReference>
<dbReference type="InterPro" id="IPR035490">
    <property type="entry name" value="GlmS/FrlB_SIS"/>
</dbReference>
<proteinExistence type="predicted"/>
<accession>A0A0L0QLS0</accession>
<feature type="transmembrane region" description="Helical" evidence="5">
    <location>
        <begin position="152"/>
        <end position="172"/>
    </location>
</feature>
<dbReference type="PANTHER" id="PTHR10937">
    <property type="entry name" value="GLUCOSAMINE--FRUCTOSE-6-PHOSPHATE AMINOTRANSFERASE, ISOMERIZING"/>
    <property type="match status" value="1"/>
</dbReference>
<dbReference type="CDD" id="cd05008">
    <property type="entry name" value="SIS_GlmS_GlmD_1"/>
    <property type="match status" value="1"/>
</dbReference>
<keyword evidence="5" id="KW-0472">Membrane</keyword>
<dbReference type="Proteomes" id="UP000036780">
    <property type="component" value="Unassembled WGS sequence"/>
</dbReference>
<comment type="caution">
    <text evidence="7">The sequence shown here is derived from an EMBL/GenBank/DDBJ whole genome shotgun (WGS) entry which is preliminary data.</text>
</comment>
<dbReference type="OrthoDB" id="2973098at2"/>
<dbReference type="Pfam" id="PF01380">
    <property type="entry name" value="SIS"/>
    <property type="match status" value="1"/>
</dbReference>
<dbReference type="AlphaFoldDB" id="A0A0L0QLS0"/>
<dbReference type="InterPro" id="IPR035466">
    <property type="entry name" value="GlmS/AgaS_SIS"/>
</dbReference>
<dbReference type="InterPro" id="IPR001347">
    <property type="entry name" value="SIS_dom"/>
</dbReference>
<dbReference type="EC" id="2.6.1.16" evidence="2"/>
<dbReference type="GO" id="GO:0006487">
    <property type="term" value="P:protein N-linked glycosylation"/>
    <property type="evidence" value="ECO:0007669"/>
    <property type="project" value="TreeGrafter"/>
</dbReference>
<keyword evidence="8" id="KW-1185">Reference proteome</keyword>
<evidence type="ECO:0000256" key="5">
    <source>
        <dbReference type="SAM" id="Phobius"/>
    </source>
</evidence>
<dbReference type="PANTHER" id="PTHR10937:SF0">
    <property type="entry name" value="GLUTAMINE--FRUCTOSE-6-PHOSPHATE TRANSAMINASE (ISOMERIZING)"/>
    <property type="match status" value="1"/>
</dbReference>
<evidence type="ECO:0000256" key="3">
    <source>
        <dbReference type="ARBA" id="ARBA00016090"/>
    </source>
</evidence>
<dbReference type="PATRIC" id="fig|1473.5.peg.916"/>
<evidence type="ECO:0000313" key="8">
    <source>
        <dbReference type="Proteomes" id="UP000036780"/>
    </source>
</evidence>
<keyword evidence="5" id="KW-0812">Transmembrane</keyword>
<dbReference type="SUPFAM" id="SSF53697">
    <property type="entry name" value="SIS domain"/>
    <property type="match status" value="1"/>
</dbReference>
<evidence type="ECO:0000259" key="6">
    <source>
        <dbReference type="PROSITE" id="PS51464"/>
    </source>
</evidence>
<dbReference type="CDD" id="cd05009">
    <property type="entry name" value="SIS_GlmS_GlmD_2"/>
    <property type="match status" value="1"/>
</dbReference>
<evidence type="ECO:0000313" key="7">
    <source>
        <dbReference type="EMBL" id="KNE19218.1"/>
    </source>
</evidence>
<name>A0A0L0QLS0_VIRPA</name>